<protein>
    <submittedName>
        <fullName evidence="1">Uncharacterized protein</fullName>
    </submittedName>
</protein>
<proteinExistence type="predicted"/>
<evidence type="ECO:0000313" key="4">
    <source>
        <dbReference type="Proteomes" id="UP000826513"/>
    </source>
</evidence>
<dbReference type="Proteomes" id="UP000826513">
    <property type="component" value="Chromosome 1"/>
</dbReference>
<accession>A0A4D7DSQ4</accession>
<dbReference type="EMBL" id="CP072167">
    <property type="protein sequence ID" value="QYA07263.1"/>
    <property type="molecule type" value="Genomic_DNA"/>
</dbReference>
<dbReference type="RefSeq" id="WP_136954318.1">
    <property type="nucleotide sequence ID" value="NZ_CP039691.1"/>
</dbReference>
<dbReference type="STRING" id="1367849.GCA_000518585_01418"/>
<keyword evidence="4" id="KW-1185">Reference proteome</keyword>
<evidence type="ECO:0000313" key="3">
    <source>
        <dbReference type="Proteomes" id="UP000298545"/>
    </source>
</evidence>
<reference evidence="1 3" key="1">
    <citation type="submission" date="2019-04" db="EMBL/GenBank/DDBJ databases">
        <title>Complete genome sequence of Agrobacterium larrymoorei CFBP5473.</title>
        <authorList>
            <person name="Haryono M."/>
            <person name="Chou L."/>
            <person name="Lin Y.-C."/>
            <person name="Lai E.-M."/>
            <person name="Kuo C.-H."/>
        </authorList>
    </citation>
    <scope>NUCLEOTIDE SEQUENCE [LARGE SCALE GENOMIC DNA]</scope>
    <source>
        <strain evidence="1 3">CFBP5473</strain>
    </source>
</reference>
<dbReference type="Proteomes" id="UP000298545">
    <property type="component" value="Chromosome circular"/>
</dbReference>
<evidence type="ECO:0000313" key="1">
    <source>
        <dbReference type="EMBL" id="QCI97302.1"/>
    </source>
</evidence>
<evidence type="ECO:0000313" key="2">
    <source>
        <dbReference type="EMBL" id="QYA07263.1"/>
    </source>
</evidence>
<name>A0A4D7DSQ4_9HYPH</name>
<sequence length="61" mass="6669">MESSNRLAGQELERLEKSLLDRVASKGVYTDARAIRQTGRKRKGSGVFTARFAISLTGRGA</sequence>
<gene>
    <name evidence="1" type="ORF">CFBP5473_04825</name>
    <name evidence="2" type="ORF">J5285_00575</name>
</gene>
<organism evidence="1 3">
    <name type="scientific">Agrobacterium larrymoorei</name>
    <dbReference type="NCBI Taxonomy" id="160699"/>
    <lineage>
        <taxon>Bacteria</taxon>
        <taxon>Pseudomonadati</taxon>
        <taxon>Pseudomonadota</taxon>
        <taxon>Alphaproteobacteria</taxon>
        <taxon>Hyphomicrobiales</taxon>
        <taxon>Rhizobiaceae</taxon>
        <taxon>Rhizobium/Agrobacterium group</taxon>
        <taxon>Agrobacterium</taxon>
    </lineage>
</organism>
<dbReference type="AlphaFoldDB" id="A0A4D7DSQ4"/>
<dbReference type="EMBL" id="CP039691">
    <property type="protein sequence ID" value="QCI97302.1"/>
    <property type="molecule type" value="Genomic_DNA"/>
</dbReference>
<dbReference type="KEGG" id="alf:CFBP5473_04825"/>
<reference evidence="2 4" key="2">
    <citation type="submission" date="2021-03" db="EMBL/GenBank/DDBJ databases">
        <title>Rapid diversification of plasmids in a genus of pathogenic and nitrogen fixing bacteria.</title>
        <authorList>
            <person name="Weisberg A.J."/>
            <person name="Miller M."/>
            <person name="Ream W."/>
            <person name="Grunwald N.J."/>
            <person name="Chang J.H."/>
        </authorList>
    </citation>
    <scope>NUCLEOTIDE SEQUENCE [LARGE SCALE GENOMIC DNA]</scope>
    <source>
        <strain evidence="2 4">AF3.44</strain>
    </source>
</reference>